<dbReference type="Proteomes" id="UP001201163">
    <property type="component" value="Unassembled WGS sequence"/>
</dbReference>
<evidence type="ECO:0000313" key="3">
    <source>
        <dbReference type="Proteomes" id="UP001201163"/>
    </source>
</evidence>
<dbReference type="AlphaFoldDB" id="A0AAD4QDH9"/>
<proteinExistence type="predicted"/>
<evidence type="ECO:0000313" key="2">
    <source>
        <dbReference type="EMBL" id="KAH8991243.1"/>
    </source>
</evidence>
<reference evidence="2" key="1">
    <citation type="submission" date="2022-01" db="EMBL/GenBank/DDBJ databases">
        <title>Comparative genomics reveals a dynamic genome evolution in the ectomycorrhizal milk-cap (Lactarius) mushrooms.</title>
        <authorList>
            <consortium name="DOE Joint Genome Institute"/>
            <person name="Lebreton A."/>
            <person name="Tang N."/>
            <person name="Kuo A."/>
            <person name="LaButti K."/>
            <person name="Drula E."/>
            <person name="Barry K."/>
            <person name="Clum A."/>
            <person name="Lipzen A."/>
            <person name="Mousain D."/>
            <person name="Ng V."/>
            <person name="Wang R."/>
            <person name="Wang X."/>
            <person name="Dai Y."/>
            <person name="Henrissat B."/>
            <person name="Grigoriev I.V."/>
            <person name="Guerin-Laguette A."/>
            <person name="Yu F."/>
            <person name="Martin F.M."/>
        </authorList>
    </citation>
    <scope>NUCLEOTIDE SEQUENCE</scope>
    <source>
        <strain evidence="2">QP</strain>
    </source>
</reference>
<gene>
    <name evidence="2" type="ORF">EDB92DRAFT_1861667</name>
</gene>
<comment type="caution">
    <text evidence="2">The sequence shown here is derived from an EMBL/GenBank/DDBJ whole genome shotgun (WGS) entry which is preliminary data.</text>
</comment>
<protein>
    <submittedName>
        <fullName evidence="2">Uncharacterized protein</fullName>
    </submittedName>
</protein>
<organism evidence="2 3">
    <name type="scientific">Lactarius akahatsu</name>
    <dbReference type="NCBI Taxonomy" id="416441"/>
    <lineage>
        <taxon>Eukaryota</taxon>
        <taxon>Fungi</taxon>
        <taxon>Dikarya</taxon>
        <taxon>Basidiomycota</taxon>
        <taxon>Agaricomycotina</taxon>
        <taxon>Agaricomycetes</taxon>
        <taxon>Russulales</taxon>
        <taxon>Russulaceae</taxon>
        <taxon>Lactarius</taxon>
    </lineage>
</organism>
<feature type="compositionally biased region" description="Polar residues" evidence="1">
    <location>
        <begin position="180"/>
        <end position="204"/>
    </location>
</feature>
<keyword evidence="3" id="KW-1185">Reference proteome</keyword>
<accession>A0AAD4QDH9</accession>
<name>A0AAD4QDH9_9AGAM</name>
<feature type="region of interest" description="Disordered" evidence="1">
    <location>
        <begin position="178"/>
        <end position="204"/>
    </location>
</feature>
<sequence length="204" mass="22781">MASRGSKSDWSVQSGPRWRPMWTSSRDNSHFFTWSLSEQSLRLHQAGSSYTRNTIDWAPPTSLHYTRSSCRLQSNTLLDVNCWLHDWRRWTDSVRARTCVAAAAICRCSAVATAAATTGGRCISPGGCVHLCHRKSATHNYDRLGRCLVRTSGAPPTSLMIKHSKQKKLRHKLRQHCDITRQQQGSHSSSISREGTATQGTAKS</sequence>
<dbReference type="EMBL" id="JAKELL010000027">
    <property type="protein sequence ID" value="KAH8991243.1"/>
    <property type="molecule type" value="Genomic_DNA"/>
</dbReference>
<evidence type="ECO:0000256" key="1">
    <source>
        <dbReference type="SAM" id="MobiDB-lite"/>
    </source>
</evidence>